<dbReference type="PROSITE" id="PS01096">
    <property type="entry name" value="PPIC_PPIASE_1"/>
    <property type="match status" value="1"/>
</dbReference>
<sequence>MIVVRELLSAPWRRMVAALVAVLVVSGGAVLVHHRLTALPDDAVLRYGDRVVTEADLEKHVDTLNALYGVAEPERRDAQDGFKRDVAKSMAVALILDRAAKDEDIVISERSARDTLASMLETQLGPDPRKAFQDLLTEFGVSEGDILEEIRRQQAIARLFKAVTQDAVDEVTAEEAKALYDEDPSAFEVPEKRKIANIVVATRDEAQALVASIHEGTSFSSLARARSLDDATRDKGGVLGTVGATELDETYAAAAFAAGEGDTFGPVQTAYGWNVGRVLAVVAARPRAYQAVAADALDAVRSERAMRTWRSWLADRIKGAEIEYADAYLPAHPDEPPTEASPARAVE</sequence>
<feature type="domain" description="PpiC" evidence="2">
    <location>
        <begin position="190"/>
        <end position="280"/>
    </location>
</feature>
<gene>
    <name evidence="3" type="ORF">GCM10022263_10350</name>
</gene>
<accession>A0ABP6UY17</accession>
<dbReference type="InterPro" id="IPR050245">
    <property type="entry name" value="PrsA_foldase"/>
</dbReference>
<organism evidence="3 4">
    <name type="scientific">Nocardioides daeguensis</name>
    <dbReference type="NCBI Taxonomy" id="908359"/>
    <lineage>
        <taxon>Bacteria</taxon>
        <taxon>Bacillati</taxon>
        <taxon>Actinomycetota</taxon>
        <taxon>Actinomycetes</taxon>
        <taxon>Propionibacteriales</taxon>
        <taxon>Nocardioidaceae</taxon>
        <taxon>Nocardioides</taxon>
    </lineage>
</organism>
<dbReference type="RefSeq" id="WP_218235548.1">
    <property type="nucleotide sequence ID" value="NZ_BAABBB010000006.1"/>
</dbReference>
<evidence type="ECO:0000313" key="4">
    <source>
        <dbReference type="Proteomes" id="UP001500301"/>
    </source>
</evidence>
<dbReference type="PANTHER" id="PTHR47245">
    <property type="entry name" value="PEPTIDYLPROLYL ISOMERASE"/>
    <property type="match status" value="1"/>
</dbReference>
<reference evidence="4" key="1">
    <citation type="journal article" date="2019" name="Int. J. Syst. Evol. Microbiol.">
        <title>The Global Catalogue of Microorganisms (GCM) 10K type strain sequencing project: providing services to taxonomists for standard genome sequencing and annotation.</title>
        <authorList>
            <consortium name="The Broad Institute Genomics Platform"/>
            <consortium name="The Broad Institute Genome Sequencing Center for Infectious Disease"/>
            <person name="Wu L."/>
            <person name="Ma J."/>
        </authorList>
    </citation>
    <scope>NUCLEOTIDE SEQUENCE [LARGE SCALE GENOMIC DNA]</scope>
    <source>
        <strain evidence="4">JCM 17460</strain>
    </source>
</reference>
<dbReference type="Proteomes" id="UP001500301">
    <property type="component" value="Unassembled WGS sequence"/>
</dbReference>
<dbReference type="EMBL" id="BAABBB010000006">
    <property type="protein sequence ID" value="GAA3523926.1"/>
    <property type="molecule type" value="Genomic_DNA"/>
</dbReference>
<keyword evidence="1" id="KW-0697">Rotamase</keyword>
<keyword evidence="1" id="KW-0413">Isomerase</keyword>
<proteinExistence type="predicted"/>
<dbReference type="InterPro" id="IPR000297">
    <property type="entry name" value="PPIase_PpiC"/>
</dbReference>
<comment type="caution">
    <text evidence="3">The sequence shown here is derived from an EMBL/GenBank/DDBJ whole genome shotgun (WGS) entry which is preliminary data.</text>
</comment>
<evidence type="ECO:0000259" key="2">
    <source>
        <dbReference type="PROSITE" id="PS50198"/>
    </source>
</evidence>
<dbReference type="Pfam" id="PF13145">
    <property type="entry name" value="Rotamase_2"/>
    <property type="match status" value="1"/>
</dbReference>
<dbReference type="PROSITE" id="PS50198">
    <property type="entry name" value="PPIC_PPIASE_2"/>
    <property type="match status" value="1"/>
</dbReference>
<dbReference type="InterPro" id="IPR023058">
    <property type="entry name" value="PPIase_PpiC_CS"/>
</dbReference>
<name>A0ABP6UY17_9ACTN</name>
<dbReference type="PANTHER" id="PTHR47245:SF2">
    <property type="entry name" value="PEPTIDYL-PROLYL CIS-TRANS ISOMERASE HP_0175-RELATED"/>
    <property type="match status" value="1"/>
</dbReference>
<evidence type="ECO:0000256" key="1">
    <source>
        <dbReference type="PROSITE-ProRule" id="PRU00278"/>
    </source>
</evidence>
<protein>
    <recommendedName>
        <fullName evidence="2">PpiC domain-containing protein</fullName>
    </recommendedName>
</protein>
<keyword evidence="4" id="KW-1185">Reference proteome</keyword>
<evidence type="ECO:0000313" key="3">
    <source>
        <dbReference type="EMBL" id="GAA3523926.1"/>
    </source>
</evidence>